<feature type="transmembrane region" description="Helical" evidence="1">
    <location>
        <begin position="396"/>
        <end position="418"/>
    </location>
</feature>
<evidence type="ECO:0000313" key="2">
    <source>
        <dbReference type="EMBL" id="GAA4905710.1"/>
    </source>
</evidence>
<keyword evidence="3" id="KW-1185">Reference proteome</keyword>
<feature type="transmembrane region" description="Helical" evidence="1">
    <location>
        <begin position="270"/>
        <end position="292"/>
    </location>
</feature>
<feature type="transmembrane region" description="Helical" evidence="1">
    <location>
        <begin position="97"/>
        <end position="117"/>
    </location>
</feature>
<keyword evidence="1" id="KW-0472">Membrane</keyword>
<keyword evidence="1" id="KW-1133">Transmembrane helix</keyword>
<feature type="transmembrane region" description="Helical" evidence="1">
    <location>
        <begin position="20"/>
        <end position="39"/>
    </location>
</feature>
<feature type="transmembrane region" description="Helical" evidence="1">
    <location>
        <begin position="67"/>
        <end position="85"/>
    </location>
</feature>
<comment type="caution">
    <text evidence="2">The sequence shown here is derived from an EMBL/GenBank/DDBJ whole genome shotgun (WGS) entry which is preliminary data.</text>
</comment>
<name>A0ABP9FLJ8_9ACTN</name>
<feature type="transmembrane region" description="Helical" evidence="1">
    <location>
        <begin position="238"/>
        <end position="258"/>
    </location>
</feature>
<reference evidence="3" key="1">
    <citation type="journal article" date="2019" name="Int. J. Syst. Evol. Microbiol.">
        <title>The Global Catalogue of Microorganisms (GCM) 10K type strain sequencing project: providing services to taxonomists for standard genome sequencing and annotation.</title>
        <authorList>
            <consortium name="The Broad Institute Genomics Platform"/>
            <consortium name="The Broad Institute Genome Sequencing Center for Infectious Disease"/>
            <person name="Wu L."/>
            <person name="Ma J."/>
        </authorList>
    </citation>
    <scope>NUCLEOTIDE SEQUENCE [LARGE SCALE GENOMIC DNA]</scope>
    <source>
        <strain evidence="3">JCM 19125</strain>
    </source>
</reference>
<organism evidence="2 3">
    <name type="scientific">Tessaracoccus lubricantis</name>
    <dbReference type="NCBI Taxonomy" id="545543"/>
    <lineage>
        <taxon>Bacteria</taxon>
        <taxon>Bacillati</taxon>
        <taxon>Actinomycetota</taxon>
        <taxon>Actinomycetes</taxon>
        <taxon>Propionibacteriales</taxon>
        <taxon>Propionibacteriaceae</taxon>
        <taxon>Tessaracoccus</taxon>
    </lineage>
</organism>
<keyword evidence="1" id="KW-0812">Transmembrane</keyword>
<dbReference type="RefSeq" id="WP_345583620.1">
    <property type="nucleotide sequence ID" value="NZ_BAABLV010000038.1"/>
</dbReference>
<sequence>MTLLHGIASRSDLPLPFELVVAGGAVVLVVTFWVALFAWKRSRYREQDGRELPRLTRFVDSPVISRSLRVAAALVWTLMAAALFFGVDRIDNPVLGFVYVLLWVGLVPLSLLLGQVYRRSNPLRLLLRFRGTTAPGPHESTASVLPAALALLVFLYLELVQPGGATVPVVRWFAVGWVVWVVAGALLRGRHWVAQADPFEAYATTVARMSPWARTEGGTILWTNPVRNLASWRAPRHLAVLACVLLGGTLFDALSNTAWWVRATQELDGWLWPISLLALLGSVAAILGLFWVGTRPYRGLSMDALAPGLVPLVVGYALAHYGTMLYLEGQRTLIRFSDPLGLGWNIFGTIDAAPDTTLFLYPTAIAVLQVLLIVGGHALGVLVTHDIALRSAPSSIVVHLPLLAMMVVFTMGGLLLMFGG</sequence>
<feature type="transmembrane region" description="Helical" evidence="1">
    <location>
        <begin position="169"/>
        <end position="187"/>
    </location>
</feature>
<protein>
    <submittedName>
        <fullName evidence="2">Uncharacterized protein</fullName>
    </submittedName>
</protein>
<evidence type="ECO:0000313" key="3">
    <source>
        <dbReference type="Proteomes" id="UP001501521"/>
    </source>
</evidence>
<accession>A0ABP9FLJ8</accession>
<feature type="transmembrane region" description="Helical" evidence="1">
    <location>
        <begin position="138"/>
        <end position="157"/>
    </location>
</feature>
<evidence type="ECO:0000256" key="1">
    <source>
        <dbReference type="SAM" id="Phobius"/>
    </source>
</evidence>
<dbReference type="Proteomes" id="UP001501521">
    <property type="component" value="Unassembled WGS sequence"/>
</dbReference>
<proteinExistence type="predicted"/>
<feature type="transmembrane region" description="Helical" evidence="1">
    <location>
        <begin position="359"/>
        <end position="384"/>
    </location>
</feature>
<feature type="transmembrane region" description="Helical" evidence="1">
    <location>
        <begin position="304"/>
        <end position="327"/>
    </location>
</feature>
<gene>
    <name evidence="2" type="ORF">GCM10025789_26320</name>
</gene>
<dbReference type="EMBL" id="BAABLV010000038">
    <property type="protein sequence ID" value="GAA4905710.1"/>
    <property type="molecule type" value="Genomic_DNA"/>
</dbReference>